<sequence>MLWEIAACVIVIYLIRHYLLPTSNHHLDKLPGPPRWPLLGSSLEFIGYTQAELFDKLMEFPKLYGNRVCVKVFGRYVLHLYNPKDNEIVLSHSRNITKNKPYEFMKPWLGTGLLLSTGSKWHKRRKILTPAFHFEILKNFARVFEEQSRNMVEDIKGRLKSGSDMVDVMPFISDYTLYTICETAMGTRLNSGDTAAKIEYKESVLTIGSLIMTRLARFWLHFDFIFNYFSATGKAFNECLRKHFTFTDNVIEERRKQLQVNTKEQQEIHGKKRLALLDLLLESESRGEIDAEGIREEVNTFMFEGHDTTAMALTFGLMLLADHEEIQDRIYEECKTIFGDSDRTANTSDLAEMKYLEAVIKESLRIYPSVPFIGRLITEDFYLDDVLVTKGSEVNVHIYDMHHREDLFPEPEEFRPERFLNGDKMHFSYVPFSAGPRNCIGQRFAMQEMKYILSDIIRHFKLIPKQKGYRPKLIADLVLRANEPIYVKFALR</sequence>
<keyword evidence="17" id="KW-1185">Reference proteome</keyword>
<comment type="caution">
    <text evidence="16">The sequence shown here is derived from an EMBL/GenBank/DDBJ whole genome shotgun (WGS) entry which is preliminary data.</text>
</comment>
<evidence type="ECO:0008006" key="18">
    <source>
        <dbReference type="Google" id="ProtNLM"/>
    </source>
</evidence>
<dbReference type="AlphaFoldDB" id="A0AAV1J182"/>
<dbReference type="CDD" id="cd20628">
    <property type="entry name" value="CYP4"/>
    <property type="match status" value="1"/>
</dbReference>
<dbReference type="Proteomes" id="UP001497472">
    <property type="component" value="Unassembled WGS sequence"/>
</dbReference>
<evidence type="ECO:0000256" key="14">
    <source>
        <dbReference type="PIRSR" id="PIRSR602401-1"/>
    </source>
</evidence>
<name>A0AAV1J182_9NEOP</name>
<evidence type="ECO:0000256" key="8">
    <source>
        <dbReference type="ARBA" id="ARBA00022824"/>
    </source>
</evidence>
<keyword evidence="8" id="KW-0256">Endoplasmic reticulum</keyword>
<accession>A0AAV1J182</accession>
<dbReference type="Gene3D" id="1.10.630.10">
    <property type="entry name" value="Cytochrome P450"/>
    <property type="match status" value="1"/>
</dbReference>
<proteinExistence type="inferred from homology"/>
<organism evidence="16 17">
    <name type="scientific">Leptosia nina</name>
    <dbReference type="NCBI Taxonomy" id="320188"/>
    <lineage>
        <taxon>Eukaryota</taxon>
        <taxon>Metazoa</taxon>
        <taxon>Ecdysozoa</taxon>
        <taxon>Arthropoda</taxon>
        <taxon>Hexapoda</taxon>
        <taxon>Insecta</taxon>
        <taxon>Pterygota</taxon>
        <taxon>Neoptera</taxon>
        <taxon>Endopterygota</taxon>
        <taxon>Lepidoptera</taxon>
        <taxon>Glossata</taxon>
        <taxon>Ditrysia</taxon>
        <taxon>Papilionoidea</taxon>
        <taxon>Pieridae</taxon>
        <taxon>Pierinae</taxon>
        <taxon>Leptosia</taxon>
    </lineage>
</organism>
<feature type="binding site" description="axial binding residue" evidence="14">
    <location>
        <position position="439"/>
    </location>
    <ligand>
        <name>heme</name>
        <dbReference type="ChEBI" id="CHEBI:30413"/>
    </ligand>
    <ligandPart>
        <name>Fe</name>
        <dbReference type="ChEBI" id="CHEBI:18248"/>
    </ligandPart>
</feature>
<comment type="similarity">
    <text evidence="5 15">Belongs to the cytochrome P450 family.</text>
</comment>
<dbReference type="Pfam" id="PF00067">
    <property type="entry name" value="p450"/>
    <property type="match status" value="1"/>
</dbReference>
<evidence type="ECO:0000256" key="7">
    <source>
        <dbReference type="ARBA" id="ARBA00022723"/>
    </source>
</evidence>
<evidence type="ECO:0000256" key="6">
    <source>
        <dbReference type="ARBA" id="ARBA00022617"/>
    </source>
</evidence>
<keyword evidence="9" id="KW-0492">Microsome</keyword>
<dbReference type="GO" id="GO:0005789">
    <property type="term" value="C:endoplasmic reticulum membrane"/>
    <property type="evidence" value="ECO:0007669"/>
    <property type="project" value="UniProtKB-SubCell"/>
</dbReference>
<keyword evidence="7 14" id="KW-0479">Metal-binding</keyword>
<dbReference type="GO" id="GO:0016705">
    <property type="term" value="F:oxidoreductase activity, acting on paired donors, with incorporation or reduction of molecular oxygen"/>
    <property type="evidence" value="ECO:0007669"/>
    <property type="project" value="InterPro"/>
</dbReference>
<reference evidence="16 17" key="1">
    <citation type="submission" date="2023-11" db="EMBL/GenBank/DDBJ databases">
        <authorList>
            <person name="Okamura Y."/>
        </authorList>
    </citation>
    <scope>NUCLEOTIDE SEQUENCE [LARGE SCALE GENOMIC DNA]</scope>
</reference>
<evidence type="ECO:0000256" key="9">
    <source>
        <dbReference type="ARBA" id="ARBA00022848"/>
    </source>
</evidence>
<dbReference type="InterPro" id="IPR050196">
    <property type="entry name" value="Cytochrome_P450_Monoox"/>
</dbReference>
<protein>
    <recommendedName>
        <fullName evidence="18">Cytochrome P450</fullName>
    </recommendedName>
</protein>
<dbReference type="GO" id="GO:0020037">
    <property type="term" value="F:heme binding"/>
    <property type="evidence" value="ECO:0007669"/>
    <property type="project" value="InterPro"/>
</dbReference>
<comment type="subcellular location">
    <subcellularLocation>
        <location evidence="4">Endoplasmic reticulum membrane</location>
        <topology evidence="4">Peripheral membrane protein</topology>
    </subcellularLocation>
    <subcellularLocation>
        <location evidence="3">Microsome membrane</location>
        <topology evidence="3">Peripheral membrane protein</topology>
    </subcellularLocation>
</comment>
<dbReference type="InterPro" id="IPR002401">
    <property type="entry name" value="Cyt_P450_E_grp-I"/>
</dbReference>
<evidence type="ECO:0000256" key="4">
    <source>
        <dbReference type="ARBA" id="ARBA00004406"/>
    </source>
</evidence>
<evidence type="ECO:0000256" key="1">
    <source>
        <dbReference type="ARBA" id="ARBA00001971"/>
    </source>
</evidence>
<dbReference type="PROSITE" id="PS00086">
    <property type="entry name" value="CYTOCHROME_P450"/>
    <property type="match status" value="1"/>
</dbReference>
<keyword evidence="10 15" id="KW-0560">Oxidoreductase</keyword>
<comment type="function">
    <text evidence="2">May be involved in the metabolism of insect hormones and in the breakdown of synthetic insecticides.</text>
</comment>
<dbReference type="InterPro" id="IPR036396">
    <property type="entry name" value="Cyt_P450_sf"/>
</dbReference>
<evidence type="ECO:0000256" key="2">
    <source>
        <dbReference type="ARBA" id="ARBA00003690"/>
    </source>
</evidence>
<evidence type="ECO:0000256" key="13">
    <source>
        <dbReference type="ARBA" id="ARBA00023136"/>
    </source>
</evidence>
<dbReference type="InterPro" id="IPR001128">
    <property type="entry name" value="Cyt_P450"/>
</dbReference>
<dbReference type="InterPro" id="IPR017972">
    <property type="entry name" value="Cyt_P450_CS"/>
</dbReference>
<evidence type="ECO:0000256" key="12">
    <source>
        <dbReference type="ARBA" id="ARBA00023033"/>
    </source>
</evidence>
<keyword evidence="11 14" id="KW-0408">Iron</keyword>
<evidence type="ECO:0000256" key="10">
    <source>
        <dbReference type="ARBA" id="ARBA00023002"/>
    </source>
</evidence>
<comment type="cofactor">
    <cofactor evidence="1 14">
        <name>heme</name>
        <dbReference type="ChEBI" id="CHEBI:30413"/>
    </cofactor>
</comment>
<evidence type="ECO:0000313" key="17">
    <source>
        <dbReference type="Proteomes" id="UP001497472"/>
    </source>
</evidence>
<evidence type="ECO:0000256" key="15">
    <source>
        <dbReference type="RuleBase" id="RU000461"/>
    </source>
</evidence>
<dbReference type="PRINTS" id="PR00385">
    <property type="entry name" value="P450"/>
</dbReference>
<dbReference type="GO" id="GO:0005506">
    <property type="term" value="F:iron ion binding"/>
    <property type="evidence" value="ECO:0007669"/>
    <property type="project" value="InterPro"/>
</dbReference>
<evidence type="ECO:0000313" key="16">
    <source>
        <dbReference type="EMBL" id="CAK1542381.1"/>
    </source>
</evidence>
<evidence type="ECO:0000256" key="3">
    <source>
        <dbReference type="ARBA" id="ARBA00004174"/>
    </source>
</evidence>
<dbReference type="SUPFAM" id="SSF48264">
    <property type="entry name" value="Cytochrome P450"/>
    <property type="match status" value="1"/>
</dbReference>
<keyword evidence="12 15" id="KW-0503">Monooxygenase</keyword>
<gene>
    <name evidence="16" type="ORF">LNINA_LOCUS2283</name>
</gene>
<evidence type="ECO:0000256" key="11">
    <source>
        <dbReference type="ARBA" id="ARBA00023004"/>
    </source>
</evidence>
<dbReference type="PANTHER" id="PTHR24291">
    <property type="entry name" value="CYTOCHROME P450 FAMILY 4"/>
    <property type="match status" value="1"/>
</dbReference>
<dbReference type="PRINTS" id="PR00463">
    <property type="entry name" value="EP450I"/>
</dbReference>
<keyword evidence="6 14" id="KW-0349">Heme</keyword>
<evidence type="ECO:0000256" key="5">
    <source>
        <dbReference type="ARBA" id="ARBA00010617"/>
    </source>
</evidence>
<dbReference type="EMBL" id="CAVLEF010000003">
    <property type="protein sequence ID" value="CAK1542381.1"/>
    <property type="molecule type" value="Genomic_DNA"/>
</dbReference>
<dbReference type="PANTHER" id="PTHR24291:SF189">
    <property type="entry name" value="CYTOCHROME P450 4C3-RELATED"/>
    <property type="match status" value="1"/>
</dbReference>
<dbReference type="GO" id="GO:0004497">
    <property type="term" value="F:monooxygenase activity"/>
    <property type="evidence" value="ECO:0007669"/>
    <property type="project" value="UniProtKB-KW"/>
</dbReference>
<keyword evidence="13" id="KW-0472">Membrane</keyword>